<evidence type="ECO:0000313" key="2">
    <source>
        <dbReference type="Proteomes" id="UP000242715"/>
    </source>
</evidence>
<sequence length="332" mass="37373">MLGEHLQFLVSKLVACYIPSERKESRDSFISECLPLLHTFTLESDPSMHDYVKELEPFPELKIFDEIRKFHEELSHTYSIRDHILKSNSVLYHAGALPDNVIQQNHRCSNRCVPIYAVSKPSAYQSFDGLSSFFVKRSCYLPPRLLLSSLQALHKKLLIEETFQRRGRAEGHLEDKYWHGDHEIVHAVWTLVHMCGSDDASGVRELVSDFISRVGAGDPHSVVFQLPGKSTRIHLCKSIDNCSTGETSYNKGVCISDELLVVLIKLLMKYLMDDSVKVVDTASQTIRGILSTERGRNALQSFDSYQRSLVEGGVMGMGSGVEDSSFEIVGCD</sequence>
<dbReference type="PANTHER" id="PTHR37079:SF4">
    <property type="entry name" value="SERINE_THREONINE-PROTEIN KINASE ATM"/>
    <property type="match status" value="1"/>
</dbReference>
<dbReference type="OrthoDB" id="381190at2759"/>
<dbReference type="GO" id="GO:0004674">
    <property type="term" value="F:protein serine/threonine kinase activity"/>
    <property type="evidence" value="ECO:0007669"/>
    <property type="project" value="InterPro"/>
</dbReference>
<dbReference type="AlphaFoldDB" id="A0A2Z6PC24"/>
<evidence type="ECO:0000313" key="1">
    <source>
        <dbReference type="EMBL" id="GAU46425.1"/>
    </source>
</evidence>
<accession>A0A2Z6PC24</accession>
<dbReference type="PANTHER" id="PTHR37079">
    <property type="entry name" value="SERINE/THREONINE-PROTEIN KINASE ATM"/>
    <property type="match status" value="1"/>
</dbReference>
<dbReference type="EMBL" id="DF974211">
    <property type="protein sequence ID" value="GAU46425.1"/>
    <property type="molecule type" value="Genomic_DNA"/>
</dbReference>
<dbReference type="GO" id="GO:0006974">
    <property type="term" value="P:DNA damage response"/>
    <property type="evidence" value="ECO:0007669"/>
    <property type="project" value="InterPro"/>
</dbReference>
<keyword evidence="2" id="KW-1185">Reference proteome</keyword>
<gene>
    <name evidence="1" type="ORF">TSUD_134550</name>
</gene>
<organism evidence="1 2">
    <name type="scientific">Trifolium subterraneum</name>
    <name type="common">Subterranean clover</name>
    <dbReference type="NCBI Taxonomy" id="3900"/>
    <lineage>
        <taxon>Eukaryota</taxon>
        <taxon>Viridiplantae</taxon>
        <taxon>Streptophyta</taxon>
        <taxon>Embryophyta</taxon>
        <taxon>Tracheophyta</taxon>
        <taxon>Spermatophyta</taxon>
        <taxon>Magnoliopsida</taxon>
        <taxon>eudicotyledons</taxon>
        <taxon>Gunneridae</taxon>
        <taxon>Pentapetalae</taxon>
        <taxon>rosids</taxon>
        <taxon>fabids</taxon>
        <taxon>Fabales</taxon>
        <taxon>Fabaceae</taxon>
        <taxon>Papilionoideae</taxon>
        <taxon>50 kb inversion clade</taxon>
        <taxon>NPAAA clade</taxon>
        <taxon>Hologalegina</taxon>
        <taxon>IRL clade</taxon>
        <taxon>Trifolieae</taxon>
        <taxon>Trifolium</taxon>
    </lineage>
</organism>
<dbReference type="InterPro" id="IPR038980">
    <property type="entry name" value="ATM_plant"/>
</dbReference>
<dbReference type="Proteomes" id="UP000242715">
    <property type="component" value="Unassembled WGS sequence"/>
</dbReference>
<reference evidence="2" key="1">
    <citation type="journal article" date="2017" name="Front. Plant Sci.">
        <title>Climate Clever Clovers: New Paradigm to Reduce the Environmental Footprint of Ruminants by Breeding Low Methanogenic Forages Utilizing Haplotype Variation.</title>
        <authorList>
            <person name="Kaur P."/>
            <person name="Appels R."/>
            <person name="Bayer P.E."/>
            <person name="Keeble-Gagnere G."/>
            <person name="Wang J."/>
            <person name="Hirakawa H."/>
            <person name="Shirasawa K."/>
            <person name="Vercoe P."/>
            <person name="Stefanova K."/>
            <person name="Durmic Z."/>
            <person name="Nichols P."/>
            <person name="Revell C."/>
            <person name="Isobe S.N."/>
            <person name="Edwards D."/>
            <person name="Erskine W."/>
        </authorList>
    </citation>
    <scope>NUCLEOTIDE SEQUENCE [LARGE SCALE GENOMIC DNA]</scope>
    <source>
        <strain evidence="2">cv. Daliak</strain>
    </source>
</reference>
<proteinExistence type="predicted"/>
<name>A0A2Z6PC24_TRISU</name>
<protein>
    <submittedName>
        <fullName evidence="1">Uncharacterized protein</fullName>
    </submittedName>
</protein>